<dbReference type="FunFam" id="1.20.1070.10:FF:000584">
    <property type="entry name" value="Predicted protein"/>
    <property type="match status" value="1"/>
</dbReference>
<keyword evidence="2 5" id="KW-0812">Transmembrane</keyword>
<feature type="transmembrane region" description="Helical" evidence="5">
    <location>
        <begin position="437"/>
        <end position="459"/>
    </location>
</feature>
<dbReference type="InterPro" id="IPR017452">
    <property type="entry name" value="GPCR_Rhodpsn_7TM"/>
</dbReference>
<dbReference type="GO" id="GO:0004930">
    <property type="term" value="F:G protein-coupled receptor activity"/>
    <property type="evidence" value="ECO:0007669"/>
    <property type="project" value="InterPro"/>
</dbReference>
<dbReference type="PANTHER" id="PTHR31511">
    <property type="entry name" value="PROTEIN CBG23764"/>
    <property type="match status" value="1"/>
</dbReference>
<dbReference type="PhylomeDB" id="A7SJ90"/>
<reference evidence="7 8" key="1">
    <citation type="journal article" date="2007" name="Science">
        <title>Sea anemone genome reveals ancestral eumetazoan gene repertoire and genomic organization.</title>
        <authorList>
            <person name="Putnam N.H."/>
            <person name="Srivastava M."/>
            <person name="Hellsten U."/>
            <person name="Dirks B."/>
            <person name="Chapman J."/>
            <person name="Salamov A."/>
            <person name="Terry A."/>
            <person name="Shapiro H."/>
            <person name="Lindquist E."/>
            <person name="Kapitonov V.V."/>
            <person name="Jurka J."/>
            <person name="Genikhovich G."/>
            <person name="Grigoriev I.V."/>
            <person name="Lucas S.M."/>
            <person name="Steele R.E."/>
            <person name="Finnerty J.R."/>
            <person name="Technau U."/>
            <person name="Martindale M.Q."/>
            <person name="Rokhsar D.S."/>
        </authorList>
    </citation>
    <scope>NUCLEOTIDE SEQUENCE [LARGE SCALE GENOMIC DNA]</scope>
    <source>
        <strain evidence="8">CH2 X CH6</strain>
    </source>
</reference>
<dbReference type="InParanoid" id="A7SJ90"/>
<evidence type="ECO:0000259" key="6">
    <source>
        <dbReference type="PROSITE" id="PS50262"/>
    </source>
</evidence>
<feature type="transmembrane region" description="Helical" evidence="5">
    <location>
        <begin position="326"/>
        <end position="347"/>
    </location>
</feature>
<dbReference type="PROSITE" id="PS50262">
    <property type="entry name" value="G_PROTEIN_RECEP_F1_2"/>
    <property type="match status" value="1"/>
</dbReference>
<keyword evidence="3 5" id="KW-1133">Transmembrane helix</keyword>
<dbReference type="eggNOG" id="KOG3656">
    <property type="taxonomic scope" value="Eukaryota"/>
</dbReference>
<dbReference type="InterPro" id="IPR011112">
    <property type="entry name" value="Rho-like_N"/>
</dbReference>
<dbReference type="HOGENOM" id="CLU_474358_0_0_1"/>
<protein>
    <recommendedName>
        <fullName evidence="6">G-protein coupled receptors family 1 profile domain-containing protein</fullName>
    </recommendedName>
</protein>
<feature type="transmembrane region" description="Helical" evidence="5">
    <location>
        <begin position="367"/>
        <end position="390"/>
    </location>
</feature>
<dbReference type="Proteomes" id="UP000001593">
    <property type="component" value="Unassembled WGS sequence"/>
</dbReference>
<dbReference type="PANTHER" id="PTHR31511:SF12">
    <property type="entry name" value="RHO TERMINATION FACTOR N-TERMINAL DOMAIN-CONTAINING PROTEIN"/>
    <property type="match status" value="1"/>
</dbReference>
<dbReference type="GO" id="GO:0005737">
    <property type="term" value="C:cytoplasm"/>
    <property type="evidence" value="ECO:0000318"/>
    <property type="project" value="GO_Central"/>
</dbReference>
<evidence type="ECO:0000256" key="3">
    <source>
        <dbReference type="ARBA" id="ARBA00022989"/>
    </source>
</evidence>
<feature type="domain" description="G-protein coupled receptors family 1 profile" evidence="6">
    <location>
        <begin position="306"/>
        <end position="554"/>
    </location>
</feature>
<feature type="transmembrane region" description="Helical" evidence="5">
    <location>
        <begin position="535"/>
        <end position="556"/>
    </location>
</feature>
<evidence type="ECO:0000256" key="2">
    <source>
        <dbReference type="ARBA" id="ARBA00022692"/>
    </source>
</evidence>
<dbReference type="Pfam" id="PF07498">
    <property type="entry name" value="Rho_N"/>
    <property type="match status" value="1"/>
</dbReference>
<feature type="transmembrane region" description="Helical" evidence="5">
    <location>
        <begin position="411"/>
        <end position="431"/>
    </location>
</feature>
<accession>A7SJ90</accession>
<comment type="subcellular location">
    <subcellularLocation>
        <location evidence="1">Membrane</location>
    </subcellularLocation>
</comment>
<dbReference type="InterPro" id="IPR000276">
    <property type="entry name" value="GPCR_Rhodpsn"/>
</dbReference>
<keyword evidence="8" id="KW-1185">Reference proteome</keyword>
<evidence type="ECO:0000256" key="5">
    <source>
        <dbReference type="SAM" id="Phobius"/>
    </source>
</evidence>
<dbReference type="CDD" id="cd00637">
    <property type="entry name" value="7tm_classA_rhodopsin-like"/>
    <property type="match status" value="1"/>
</dbReference>
<organism evidence="7 8">
    <name type="scientific">Nematostella vectensis</name>
    <name type="common">Starlet sea anemone</name>
    <dbReference type="NCBI Taxonomy" id="45351"/>
    <lineage>
        <taxon>Eukaryota</taxon>
        <taxon>Metazoa</taxon>
        <taxon>Cnidaria</taxon>
        <taxon>Anthozoa</taxon>
        <taxon>Hexacorallia</taxon>
        <taxon>Actiniaria</taxon>
        <taxon>Edwardsiidae</taxon>
        <taxon>Nematostella</taxon>
    </lineage>
</organism>
<proteinExistence type="predicted"/>
<dbReference type="AlphaFoldDB" id="A7SJ90"/>
<feature type="transmembrane region" description="Helical" evidence="5">
    <location>
        <begin position="503"/>
        <end position="523"/>
    </location>
</feature>
<sequence>MAGLIEMENLKVKDLKALAKERGIPRYYWMRRDELVGALTSTAANLIKSELDKFADWILSYVPEPIKKTVKEAADKRVERLKERIKRLHEEVEDRFTPKEQQTALKGYLKTHGIAGQRGYDPKTFIARIKPKVLELISQQKKPIKVKFIFTCGFIKEDPATAQIEEELGYFHTEKPEIVTESTDLSDLFDTMTNYLLGLVELFQKQGSGWQFDQIVDICPVKELLLCTQIVDICQVKVQLPCTQIVDICQVKRWKQQGYKSSLKMLVYNFSCYHFTKWVQEGQITQGEFVIVAVLNGITIFPAIVLNALVLVSIWRTPALHTPSMVLLGSLALSDFGVGILAQPLIVVSAAMELKASEWPKMYCDIATVYCFFSSHFCGVSLLSITAVVVDRFMALHLHLRYRAIITAKKVSIVCCGIWLAAVEFGLSFILYGIQKYNITLCCVTGICAVVIIVSYFSIYKIIRKHRNQIQVVGPVNTSCEEDSSIFNVTSSLKYRKSIRNSLYIYFAFVLCYIPCFVAFAYYDITGDNNRSATFVKISVTIVFMNSGINPVIYCWKMKELRCAVRKTLPFSKEQ</sequence>
<dbReference type="EMBL" id="DS469675">
    <property type="protein sequence ID" value="EDO36256.1"/>
    <property type="molecule type" value="Genomic_DNA"/>
</dbReference>
<evidence type="ECO:0000256" key="1">
    <source>
        <dbReference type="ARBA" id="ARBA00004370"/>
    </source>
</evidence>
<evidence type="ECO:0000256" key="4">
    <source>
        <dbReference type="ARBA" id="ARBA00023136"/>
    </source>
</evidence>
<dbReference type="GO" id="GO:0005886">
    <property type="term" value="C:plasma membrane"/>
    <property type="evidence" value="ECO:0000318"/>
    <property type="project" value="GO_Central"/>
</dbReference>
<keyword evidence="4 5" id="KW-0472">Membrane</keyword>
<dbReference type="Gene3D" id="1.20.1070.10">
    <property type="entry name" value="Rhodopsin 7-helix transmembrane proteins"/>
    <property type="match status" value="1"/>
</dbReference>
<evidence type="ECO:0000313" key="7">
    <source>
        <dbReference type="EMBL" id="EDO36256.1"/>
    </source>
</evidence>
<gene>
    <name evidence="7" type="ORF">NEMVEDRAFT_v1g213126</name>
</gene>
<feature type="transmembrane region" description="Helical" evidence="5">
    <location>
        <begin position="289"/>
        <end position="314"/>
    </location>
</feature>
<dbReference type="Pfam" id="PF00001">
    <property type="entry name" value="7tm_1"/>
    <property type="match status" value="1"/>
</dbReference>
<dbReference type="PRINTS" id="PR00237">
    <property type="entry name" value="GPCRRHODOPSN"/>
</dbReference>
<evidence type="ECO:0000313" key="8">
    <source>
        <dbReference type="Proteomes" id="UP000001593"/>
    </source>
</evidence>
<name>A7SJ90_NEMVE</name>
<dbReference type="SUPFAM" id="SSF81321">
    <property type="entry name" value="Family A G protein-coupled receptor-like"/>
    <property type="match status" value="1"/>
</dbReference>